<organism evidence="10 11">
    <name type="scientific">Mya arenaria</name>
    <name type="common">Soft-shell clam</name>
    <dbReference type="NCBI Taxonomy" id="6604"/>
    <lineage>
        <taxon>Eukaryota</taxon>
        <taxon>Metazoa</taxon>
        <taxon>Spiralia</taxon>
        <taxon>Lophotrochozoa</taxon>
        <taxon>Mollusca</taxon>
        <taxon>Bivalvia</taxon>
        <taxon>Autobranchia</taxon>
        <taxon>Heteroconchia</taxon>
        <taxon>Euheterodonta</taxon>
        <taxon>Imparidentia</taxon>
        <taxon>Neoheterodontei</taxon>
        <taxon>Myida</taxon>
        <taxon>Myoidea</taxon>
        <taxon>Myidae</taxon>
        <taxon>Mya</taxon>
    </lineage>
</organism>
<evidence type="ECO:0000313" key="10">
    <source>
        <dbReference type="EMBL" id="WAR29531.1"/>
    </source>
</evidence>
<evidence type="ECO:0000313" key="11">
    <source>
        <dbReference type="Proteomes" id="UP001164746"/>
    </source>
</evidence>
<evidence type="ECO:0000256" key="5">
    <source>
        <dbReference type="ARBA" id="ARBA00022692"/>
    </source>
</evidence>
<feature type="compositionally biased region" description="Basic and acidic residues" evidence="8">
    <location>
        <begin position="25"/>
        <end position="47"/>
    </location>
</feature>
<feature type="transmembrane region" description="Helical" evidence="9">
    <location>
        <begin position="315"/>
        <end position="334"/>
    </location>
</feature>
<evidence type="ECO:0000256" key="7">
    <source>
        <dbReference type="ARBA" id="ARBA00023136"/>
    </source>
</evidence>
<evidence type="ECO:0000256" key="9">
    <source>
        <dbReference type="SAM" id="Phobius"/>
    </source>
</evidence>
<keyword evidence="6 9" id="KW-1133">Transmembrane helix</keyword>
<name>A0ABY7GEB0_MYAAR</name>
<dbReference type="Proteomes" id="UP001164746">
    <property type="component" value="Chromosome 16"/>
</dbReference>
<keyword evidence="3" id="KW-1003">Cell membrane</keyword>
<comment type="subcellular location">
    <subcellularLocation>
        <location evidence="1">Cell inner membrane</location>
        <topology evidence="1">Multi-pass membrane protein</topology>
    </subcellularLocation>
</comment>
<evidence type="ECO:0000256" key="2">
    <source>
        <dbReference type="ARBA" id="ARBA00022448"/>
    </source>
</evidence>
<dbReference type="PANTHER" id="PTHR30574:SF1">
    <property type="entry name" value="SULPHUR TRANSPORT DOMAIN-CONTAINING PROTEIN"/>
    <property type="match status" value="1"/>
</dbReference>
<evidence type="ECO:0000256" key="8">
    <source>
        <dbReference type="SAM" id="MobiDB-lite"/>
    </source>
</evidence>
<feature type="transmembrane region" description="Helical" evidence="9">
    <location>
        <begin position="246"/>
        <end position="267"/>
    </location>
</feature>
<protein>
    <submittedName>
        <fullName evidence="10">YEEE-like protein</fullName>
    </submittedName>
</protein>
<dbReference type="InterPro" id="IPR007272">
    <property type="entry name" value="Sulf_transp_TsuA/YedE"/>
</dbReference>
<keyword evidence="11" id="KW-1185">Reference proteome</keyword>
<feature type="transmembrane region" description="Helical" evidence="9">
    <location>
        <begin position="145"/>
        <end position="169"/>
    </location>
</feature>
<feature type="transmembrane region" description="Helical" evidence="9">
    <location>
        <begin position="346"/>
        <end position="363"/>
    </location>
</feature>
<dbReference type="EMBL" id="CP111027">
    <property type="protein sequence ID" value="WAR29531.1"/>
    <property type="molecule type" value="Genomic_DNA"/>
</dbReference>
<evidence type="ECO:0000256" key="6">
    <source>
        <dbReference type="ARBA" id="ARBA00022989"/>
    </source>
</evidence>
<dbReference type="PANTHER" id="PTHR30574">
    <property type="entry name" value="INNER MEMBRANE PROTEIN YEDE"/>
    <property type="match status" value="1"/>
</dbReference>
<gene>
    <name evidence="10" type="ORF">MAR_003099</name>
</gene>
<keyword evidence="7 9" id="KW-0472">Membrane</keyword>
<evidence type="ECO:0000256" key="1">
    <source>
        <dbReference type="ARBA" id="ARBA00004429"/>
    </source>
</evidence>
<keyword evidence="2" id="KW-0813">Transport</keyword>
<evidence type="ECO:0000256" key="4">
    <source>
        <dbReference type="ARBA" id="ARBA00022519"/>
    </source>
</evidence>
<sequence>MSARLRNSFIKSTGEYAEENSVTKNESEKRTIKSEKYGSRLGMEEKAGPNSFSDIAEIGDGETTGKVNNSRTSENDEYSASASKYDADSGNGAEEKTKFTKEVPGVFGIIIRLILCLLCGIVFGFCLGRGRAVLEYIACFTHKGIVTSAIGAFVLGCGMTLSGACPGMILAQIGSWVPNSIFTAIGCLVGALTYGMAAPVNQTLKLPFIAVALPMAVMLLVAIILLEVYWDYSKDLEYIGRKLPPYSNIVTAVAWMPSVTGAIIGLIQLPLVFTVHDTMGGSSAYVTIVSQWVVTKRLQEMFPYLAAKRCGLGNWWQVIYVSGAVLGAALASVASDTMATSHGVNLPTSIIGGILMLWGARFASGCTSGHGLSGMGLLAWLSFVAVPCMFAGGIVTAFSMKATGDIDDYVTTTGGS</sequence>
<feature type="transmembrane region" description="Helical" evidence="9">
    <location>
        <begin position="181"/>
        <end position="200"/>
    </location>
</feature>
<proteinExistence type="predicted"/>
<evidence type="ECO:0000256" key="3">
    <source>
        <dbReference type="ARBA" id="ARBA00022475"/>
    </source>
</evidence>
<dbReference type="Pfam" id="PF04143">
    <property type="entry name" value="Sulf_transp"/>
    <property type="match status" value="1"/>
</dbReference>
<reference evidence="10" key="1">
    <citation type="submission" date="2022-11" db="EMBL/GenBank/DDBJ databases">
        <title>Centuries of genome instability and evolution in soft-shell clam transmissible cancer (bioRxiv).</title>
        <authorList>
            <person name="Hart S.F.M."/>
            <person name="Yonemitsu M.A."/>
            <person name="Giersch R.M."/>
            <person name="Beal B.F."/>
            <person name="Arriagada G."/>
            <person name="Davis B.W."/>
            <person name="Ostrander E.A."/>
            <person name="Goff S.P."/>
            <person name="Metzger M.J."/>
        </authorList>
    </citation>
    <scope>NUCLEOTIDE SEQUENCE</scope>
    <source>
        <strain evidence="10">MELC-2E11</strain>
        <tissue evidence="10">Siphon/mantle</tissue>
    </source>
</reference>
<keyword evidence="5 9" id="KW-0812">Transmembrane</keyword>
<feature type="transmembrane region" description="Helical" evidence="9">
    <location>
        <begin position="206"/>
        <end position="226"/>
    </location>
</feature>
<keyword evidence="4" id="KW-0997">Cell inner membrane</keyword>
<accession>A0ABY7GEB0</accession>
<feature type="region of interest" description="Disordered" evidence="8">
    <location>
        <begin position="1"/>
        <end position="93"/>
    </location>
</feature>
<feature type="transmembrane region" description="Helical" evidence="9">
    <location>
        <begin position="375"/>
        <end position="398"/>
    </location>
</feature>
<feature type="transmembrane region" description="Helical" evidence="9">
    <location>
        <begin position="106"/>
        <end position="125"/>
    </location>
</feature>